<evidence type="ECO:0000313" key="2">
    <source>
        <dbReference type="Proteomes" id="UP001652740"/>
    </source>
</evidence>
<feature type="region of interest" description="Disordered" evidence="1">
    <location>
        <begin position="1"/>
        <end position="24"/>
    </location>
</feature>
<proteinExistence type="predicted"/>
<gene>
    <name evidence="3" type="primary">LOC113516733</name>
</gene>
<evidence type="ECO:0000313" key="3">
    <source>
        <dbReference type="RefSeq" id="XP_026756996.2"/>
    </source>
</evidence>
<organism evidence="2 3">
    <name type="scientific">Galleria mellonella</name>
    <name type="common">Greater wax moth</name>
    <dbReference type="NCBI Taxonomy" id="7137"/>
    <lineage>
        <taxon>Eukaryota</taxon>
        <taxon>Metazoa</taxon>
        <taxon>Ecdysozoa</taxon>
        <taxon>Arthropoda</taxon>
        <taxon>Hexapoda</taxon>
        <taxon>Insecta</taxon>
        <taxon>Pterygota</taxon>
        <taxon>Neoptera</taxon>
        <taxon>Endopterygota</taxon>
        <taxon>Lepidoptera</taxon>
        <taxon>Glossata</taxon>
        <taxon>Ditrysia</taxon>
        <taxon>Pyraloidea</taxon>
        <taxon>Pyralidae</taxon>
        <taxon>Galleriinae</taxon>
        <taxon>Galleria</taxon>
    </lineage>
</organism>
<sequence>MDNNDEQSSEKKLVNKAKSYSTQSPAMKIKNESIKRKSFYVNDAMKPLDLALCRLKKSKLVNGNSNSAHTSRVRRGAEMFMDVDSNYNFNQGIDNASLISMNFSHYELMRNLSRTNCDSDGAYSGSTCDAYLSATDTTVKNEHLEKYFRSAEIWNKNFRDGGPSSVHFKLPEK</sequence>
<dbReference type="Proteomes" id="UP001652740">
    <property type="component" value="Unplaced"/>
</dbReference>
<accession>A0A6J1WVZ8</accession>
<evidence type="ECO:0000256" key="1">
    <source>
        <dbReference type="SAM" id="MobiDB-lite"/>
    </source>
</evidence>
<dbReference type="AlphaFoldDB" id="A0A6J1WVZ8"/>
<dbReference type="GeneID" id="113516733"/>
<name>A0A6J1WVZ8_GALME</name>
<dbReference type="KEGG" id="gmw:113516733"/>
<dbReference type="InParanoid" id="A0A6J1WVZ8"/>
<reference evidence="3" key="1">
    <citation type="submission" date="2025-08" db="UniProtKB">
        <authorList>
            <consortium name="RefSeq"/>
        </authorList>
    </citation>
    <scope>IDENTIFICATION</scope>
    <source>
        <tissue evidence="3">Whole larvae</tissue>
    </source>
</reference>
<dbReference type="RefSeq" id="XP_026756996.2">
    <property type="nucleotide sequence ID" value="XM_026901195.3"/>
</dbReference>
<keyword evidence="2" id="KW-1185">Reference proteome</keyword>
<protein>
    <submittedName>
        <fullName evidence="3">Uncharacterized protein LOC113516733</fullName>
    </submittedName>
</protein>